<dbReference type="Gene3D" id="3.30.300.30">
    <property type="match status" value="1"/>
</dbReference>
<dbReference type="PROSITE" id="PS50075">
    <property type="entry name" value="CARRIER"/>
    <property type="match status" value="1"/>
</dbReference>
<dbReference type="Pfam" id="PF00501">
    <property type="entry name" value="AMP-binding"/>
    <property type="match status" value="1"/>
</dbReference>
<dbReference type="SMART" id="SM00823">
    <property type="entry name" value="PKS_PP"/>
    <property type="match status" value="1"/>
</dbReference>
<dbReference type="EMBL" id="CP031194">
    <property type="protein sequence ID" value="AXG77927.1"/>
    <property type="molecule type" value="Genomic_DNA"/>
</dbReference>
<dbReference type="PROSITE" id="PS00455">
    <property type="entry name" value="AMP_BINDING"/>
    <property type="match status" value="1"/>
</dbReference>
<dbReference type="KEGG" id="spad:DVK44_09690"/>
<dbReference type="GO" id="GO:0005737">
    <property type="term" value="C:cytoplasm"/>
    <property type="evidence" value="ECO:0007669"/>
    <property type="project" value="TreeGrafter"/>
</dbReference>
<dbReference type="InterPro" id="IPR045851">
    <property type="entry name" value="AMP-bd_C_sf"/>
</dbReference>
<dbReference type="GO" id="GO:0043041">
    <property type="term" value="P:amino acid activation for nonribosomal peptide biosynthetic process"/>
    <property type="evidence" value="ECO:0007669"/>
    <property type="project" value="TreeGrafter"/>
</dbReference>
<reference evidence="6" key="1">
    <citation type="submission" date="2018-07" db="EMBL/GenBank/DDBJ databases">
        <authorList>
            <person name="Zhao J."/>
        </authorList>
    </citation>
    <scope>NUCLEOTIDE SEQUENCE [LARGE SCALE GENOMIC DNA]</scope>
    <source>
        <strain evidence="6">GSSD-12</strain>
    </source>
</reference>
<dbReference type="Gene3D" id="2.30.38.10">
    <property type="entry name" value="Luciferase, Domain 3"/>
    <property type="match status" value="1"/>
</dbReference>
<dbReference type="InterPro" id="IPR000873">
    <property type="entry name" value="AMP-dep_synth/lig_dom"/>
</dbReference>
<evidence type="ECO:0000313" key="5">
    <source>
        <dbReference type="EMBL" id="AXG77927.1"/>
    </source>
</evidence>
<dbReference type="NCBIfam" id="TIGR01733">
    <property type="entry name" value="AA-adenyl-dom"/>
    <property type="match status" value="1"/>
</dbReference>
<evidence type="ECO:0000313" key="6">
    <source>
        <dbReference type="Proteomes" id="UP000253868"/>
    </source>
</evidence>
<dbReference type="PROSITE" id="PS00012">
    <property type="entry name" value="PHOSPHOPANTETHEINE"/>
    <property type="match status" value="1"/>
</dbReference>
<dbReference type="Gene3D" id="3.40.50.980">
    <property type="match status" value="2"/>
</dbReference>
<keyword evidence="1" id="KW-0596">Phosphopantetheine</keyword>
<dbReference type="GO" id="GO:0031177">
    <property type="term" value="F:phosphopantetheine binding"/>
    <property type="evidence" value="ECO:0007669"/>
    <property type="project" value="InterPro"/>
</dbReference>
<dbReference type="InterPro" id="IPR020845">
    <property type="entry name" value="AMP-binding_CS"/>
</dbReference>
<feature type="region of interest" description="Disordered" evidence="3">
    <location>
        <begin position="7"/>
        <end position="28"/>
    </location>
</feature>
<keyword evidence="2" id="KW-0597">Phosphoprotein</keyword>
<dbReference type="InterPro" id="IPR010071">
    <property type="entry name" value="AA_adenyl_dom"/>
</dbReference>
<accession>A0A345HMK3</accession>
<keyword evidence="6" id="KW-1185">Reference proteome</keyword>
<dbReference type="FunFam" id="3.40.50.980:FF:000001">
    <property type="entry name" value="Non-ribosomal peptide synthetase"/>
    <property type="match status" value="1"/>
</dbReference>
<dbReference type="Gene3D" id="1.10.1200.10">
    <property type="entry name" value="ACP-like"/>
    <property type="match status" value="1"/>
</dbReference>
<sequence>MCSGCAAGCGPSASRCGTSGDGASPSSRTRASRLDLAGLACPGAAHHYSSPSRWKPASEAELSVFPDFFESKVAESADAPAVVFGDTVVGYTELNAQANRLARWLIASGVGPDRLVAIAVPRSVRLVVAVLAVLKAGGAYLPLDPAYPADRLTHMVMDAKPVLLLRTEDVTSPRLDVPEAVLGDPAFEAACERKSGGDVTEDERLAPLRPAHLMYVIYTSGSTGVPKGVAVSHSGVADLVSTQARVFGVGPGERVLQWASFSFDAWFWDFTLALLNGAALVMAEQHELMPGESLRDTMLKHDVDHAVLPPVALGITDSAGLLLGGTVTSTGDVCTRSLAAEWSKGRRLYNGYGPTEVTVGASIGGPIEGIQEEVPVGTPWDGGAVHVLDGSLSDLRDGTEGELYLAGSGVARGYLNRPGLTAARFVADPYGPPGSRMYRSGDRGRREADGALYFTGRVDNQVKVRGFRVELGEVEARLESHRAVEIVVAVVSGDDASSQHIVAYVKPSARHEVTEEQLREHARGALPEHMVPSAVVMLERFPTLLNGKIDRGELQERAARTAPATTVPVAAGDRGSYEQILCGMVRETLKIGEVGPEDNFFDLGGHSVLAAKLARRVRQELGVVLPMRDMLGAESIAELARIMERAERV</sequence>
<gene>
    <name evidence="5" type="ORF">DVK44_09690</name>
</gene>
<dbReference type="InterPro" id="IPR020806">
    <property type="entry name" value="PKS_PP-bd"/>
</dbReference>
<feature type="domain" description="Carrier" evidence="4">
    <location>
        <begin position="572"/>
        <end position="647"/>
    </location>
</feature>
<organism evidence="5 6">
    <name type="scientific">Streptomyces paludis</name>
    <dbReference type="NCBI Taxonomy" id="2282738"/>
    <lineage>
        <taxon>Bacteria</taxon>
        <taxon>Bacillati</taxon>
        <taxon>Actinomycetota</taxon>
        <taxon>Actinomycetes</taxon>
        <taxon>Kitasatosporales</taxon>
        <taxon>Streptomycetaceae</taxon>
        <taxon>Streptomyces</taxon>
    </lineage>
</organism>
<dbReference type="PANTHER" id="PTHR45527:SF1">
    <property type="entry name" value="FATTY ACID SYNTHASE"/>
    <property type="match status" value="1"/>
</dbReference>
<dbReference type="Pfam" id="PF13193">
    <property type="entry name" value="AMP-binding_C"/>
    <property type="match status" value="1"/>
</dbReference>
<evidence type="ECO:0000256" key="2">
    <source>
        <dbReference type="ARBA" id="ARBA00022553"/>
    </source>
</evidence>
<dbReference type="InterPro" id="IPR036736">
    <property type="entry name" value="ACP-like_sf"/>
</dbReference>
<dbReference type="AlphaFoldDB" id="A0A345HMK3"/>
<dbReference type="OrthoDB" id="2472181at2"/>
<dbReference type="PANTHER" id="PTHR45527">
    <property type="entry name" value="NONRIBOSOMAL PEPTIDE SYNTHETASE"/>
    <property type="match status" value="1"/>
</dbReference>
<dbReference type="GO" id="GO:0044550">
    <property type="term" value="P:secondary metabolite biosynthetic process"/>
    <property type="evidence" value="ECO:0007669"/>
    <property type="project" value="TreeGrafter"/>
</dbReference>
<protein>
    <submittedName>
        <fullName evidence="5">Amino acid adenylation domain-containing protein</fullName>
    </submittedName>
</protein>
<dbReference type="Proteomes" id="UP000253868">
    <property type="component" value="Chromosome"/>
</dbReference>
<proteinExistence type="predicted"/>
<dbReference type="GO" id="GO:0017000">
    <property type="term" value="P:antibiotic biosynthetic process"/>
    <property type="evidence" value="ECO:0007669"/>
    <property type="project" value="UniProtKB-ARBA"/>
</dbReference>
<evidence type="ECO:0000256" key="1">
    <source>
        <dbReference type="ARBA" id="ARBA00022450"/>
    </source>
</evidence>
<name>A0A345HMK3_9ACTN</name>
<dbReference type="SUPFAM" id="SSF56801">
    <property type="entry name" value="Acetyl-CoA synthetase-like"/>
    <property type="match status" value="1"/>
</dbReference>
<dbReference type="Pfam" id="PF00550">
    <property type="entry name" value="PP-binding"/>
    <property type="match status" value="1"/>
</dbReference>
<dbReference type="InterPro" id="IPR025110">
    <property type="entry name" value="AMP-bd_C"/>
</dbReference>
<evidence type="ECO:0000256" key="3">
    <source>
        <dbReference type="SAM" id="MobiDB-lite"/>
    </source>
</evidence>
<dbReference type="SUPFAM" id="SSF47336">
    <property type="entry name" value="ACP-like"/>
    <property type="match status" value="1"/>
</dbReference>
<dbReference type="InterPro" id="IPR009081">
    <property type="entry name" value="PP-bd_ACP"/>
</dbReference>
<evidence type="ECO:0000259" key="4">
    <source>
        <dbReference type="PROSITE" id="PS50075"/>
    </source>
</evidence>
<dbReference type="InterPro" id="IPR006162">
    <property type="entry name" value="Ppantetheine_attach_site"/>
</dbReference>